<dbReference type="Proteomes" id="UP000053789">
    <property type="component" value="Unassembled WGS sequence"/>
</dbReference>
<organism evidence="2 3">
    <name type="scientific">Cladophialophora bantiana (strain ATCC 10958 / CBS 173.52 / CDC B-1940 / NIH 8579)</name>
    <name type="common">Xylohypha bantiana</name>
    <dbReference type="NCBI Taxonomy" id="1442370"/>
    <lineage>
        <taxon>Eukaryota</taxon>
        <taxon>Fungi</taxon>
        <taxon>Dikarya</taxon>
        <taxon>Ascomycota</taxon>
        <taxon>Pezizomycotina</taxon>
        <taxon>Eurotiomycetes</taxon>
        <taxon>Chaetothyriomycetidae</taxon>
        <taxon>Chaetothyriales</taxon>
        <taxon>Herpotrichiellaceae</taxon>
        <taxon>Cladophialophora</taxon>
    </lineage>
</organism>
<name>A0A0D2EDE1_CLAB1</name>
<evidence type="ECO:0000313" key="3">
    <source>
        <dbReference type="Proteomes" id="UP000053789"/>
    </source>
</evidence>
<keyword evidence="3" id="KW-1185">Reference proteome</keyword>
<dbReference type="RefSeq" id="XP_016614800.1">
    <property type="nucleotide sequence ID" value="XM_016768954.1"/>
</dbReference>
<dbReference type="HOGENOM" id="CLU_1180098_0_0_1"/>
<protein>
    <submittedName>
        <fullName evidence="2">Uncharacterized protein</fullName>
    </submittedName>
</protein>
<dbReference type="GeneID" id="27704170"/>
<feature type="compositionally biased region" description="Acidic residues" evidence="1">
    <location>
        <begin position="225"/>
        <end position="235"/>
    </location>
</feature>
<feature type="compositionally biased region" description="Basic and acidic residues" evidence="1">
    <location>
        <begin position="214"/>
        <end position="224"/>
    </location>
</feature>
<evidence type="ECO:0000313" key="2">
    <source>
        <dbReference type="EMBL" id="KIW88131.1"/>
    </source>
</evidence>
<feature type="region of interest" description="Disordered" evidence="1">
    <location>
        <begin position="147"/>
        <end position="235"/>
    </location>
</feature>
<gene>
    <name evidence="2" type="ORF">Z519_11242</name>
</gene>
<dbReference type="VEuPathDB" id="FungiDB:Z519_11242"/>
<reference evidence="2" key="1">
    <citation type="submission" date="2015-01" db="EMBL/GenBank/DDBJ databases">
        <title>The Genome Sequence of Cladophialophora bantiana CBS 173.52.</title>
        <authorList>
            <consortium name="The Broad Institute Genomics Platform"/>
            <person name="Cuomo C."/>
            <person name="de Hoog S."/>
            <person name="Gorbushina A."/>
            <person name="Stielow B."/>
            <person name="Teixiera M."/>
            <person name="Abouelleil A."/>
            <person name="Chapman S.B."/>
            <person name="Priest M."/>
            <person name="Young S.K."/>
            <person name="Wortman J."/>
            <person name="Nusbaum C."/>
            <person name="Birren B."/>
        </authorList>
    </citation>
    <scope>NUCLEOTIDE SEQUENCE [LARGE SCALE GENOMIC DNA]</scope>
    <source>
        <strain evidence="2">CBS 173.52</strain>
    </source>
</reference>
<sequence length="235" mass="26812">MPPWPVIRRGSTVEKERLRLVHDTQSAHRKHNPQVAASNIEMMLLRNAFNFVQEDIPEDIAERNGNYDNFETEAATLRPPPVNQLAMDERLAKFWKSRPLTAYAIDAWMRKVGIKVSFPRQREGEKDDDNFDHGRNEFDEFILSKKYKAPGNADGGNTNSSPDTSNPEIVISGGRPDELQKVLTSSPSRSRKRRRTIADEAESEVEPIILWESEPQHRSQRGSEDESDSEGESKL</sequence>
<feature type="compositionally biased region" description="Polar residues" evidence="1">
    <location>
        <begin position="155"/>
        <end position="167"/>
    </location>
</feature>
<accession>A0A0D2EDE1</accession>
<evidence type="ECO:0000256" key="1">
    <source>
        <dbReference type="SAM" id="MobiDB-lite"/>
    </source>
</evidence>
<dbReference type="AlphaFoldDB" id="A0A0D2EDE1"/>
<dbReference type="OrthoDB" id="4147016at2759"/>
<dbReference type="EMBL" id="KN847000">
    <property type="protein sequence ID" value="KIW88131.1"/>
    <property type="molecule type" value="Genomic_DNA"/>
</dbReference>
<proteinExistence type="predicted"/>